<protein>
    <submittedName>
        <fullName evidence="1">Uncharacterized protein</fullName>
    </submittedName>
</protein>
<dbReference type="EMBL" id="CABVGY010000067">
    <property type="protein sequence ID" value="VVN47093.1"/>
    <property type="molecule type" value="Genomic_DNA"/>
</dbReference>
<accession>A0A5E6Y0U3</accession>
<dbReference type="EMBL" id="CABVGY010000090">
    <property type="protein sequence ID" value="VVN47953.1"/>
    <property type="molecule type" value="Genomic_DNA"/>
</dbReference>
<reference evidence="1 3" key="1">
    <citation type="submission" date="2019-09" db="EMBL/GenBank/DDBJ databases">
        <authorList>
            <person name="Chandra G."/>
            <person name="Truman W A."/>
        </authorList>
    </citation>
    <scope>NUCLEOTIDE SEQUENCE [LARGE SCALE GENOMIC DNA]</scope>
    <source>
        <strain evidence="1">PS659</strain>
    </source>
</reference>
<gene>
    <name evidence="1" type="ORF">PS659_05935</name>
    <name evidence="2" type="ORF">PS659_06037</name>
</gene>
<dbReference type="Proteomes" id="UP000326729">
    <property type="component" value="Unassembled WGS sequence"/>
</dbReference>
<organism evidence="1 3">
    <name type="scientific">Pseudomonas fluorescens</name>
    <dbReference type="NCBI Taxonomy" id="294"/>
    <lineage>
        <taxon>Bacteria</taxon>
        <taxon>Pseudomonadati</taxon>
        <taxon>Pseudomonadota</taxon>
        <taxon>Gammaproteobacteria</taxon>
        <taxon>Pseudomonadales</taxon>
        <taxon>Pseudomonadaceae</taxon>
        <taxon>Pseudomonas</taxon>
    </lineage>
</organism>
<evidence type="ECO:0000313" key="3">
    <source>
        <dbReference type="Proteomes" id="UP000326729"/>
    </source>
</evidence>
<dbReference type="AlphaFoldDB" id="A0A5E6Y0U3"/>
<proteinExistence type="predicted"/>
<name>A0A5E6Y0U3_PSEFL</name>
<evidence type="ECO:0000313" key="1">
    <source>
        <dbReference type="EMBL" id="VVN47093.1"/>
    </source>
</evidence>
<evidence type="ECO:0000313" key="2">
    <source>
        <dbReference type="EMBL" id="VVN47953.1"/>
    </source>
</evidence>
<sequence>MVVNDDAGHQIHRRDLETIASKLAPTGDVAFYEPI</sequence>